<evidence type="ECO:0000256" key="1">
    <source>
        <dbReference type="SAM" id="MobiDB-lite"/>
    </source>
</evidence>
<dbReference type="EMBL" id="HBFC01009734">
    <property type="protein sequence ID" value="CAD8702976.1"/>
    <property type="molecule type" value="Transcribed_RNA"/>
</dbReference>
<reference evidence="3" key="1">
    <citation type="submission" date="2021-01" db="EMBL/GenBank/DDBJ databases">
        <authorList>
            <person name="Corre E."/>
            <person name="Pelletier E."/>
            <person name="Niang G."/>
            <person name="Scheremetjew M."/>
            <person name="Finn R."/>
            <person name="Kale V."/>
            <person name="Holt S."/>
            <person name="Cochrane G."/>
            <person name="Meng A."/>
            <person name="Brown T."/>
            <person name="Cohen L."/>
        </authorList>
    </citation>
    <scope>NUCLEOTIDE SEQUENCE</scope>
    <source>
        <strain evidence="3">SL-175</strain>
    </source>
</reference>
<accession>A0A7S0SCC5</accession>
<feature type="compositionally biased region" description="Basic and acidic residues" evidence="1">
    <location>
        <begin position="68"/>
        <end position="78"/>
    </location>
</feature>
<name>A0A7S0SCC5_9CHLO</name>
<organism evidence="3">
    <name type="scientific">Mantoniella antarctica</name>
    <dbReference type="NCBI Taxonomy" id="81844"/>
    <lineage>
        <taxon>Eukaryota</taxon>
        <taxon>Viridiplantae</taxon>
        <taxon>Chlorophyta</taxon>
        <taxon>Mamiellophyceae</taxon>
        <taxon>Mamiellales</taxon>
        <taxon>Mamiellaceae</taxon>
        <taxon>Mantoniella</taxon>
    </lineage>
</organism>
<dbReference type="InterPro" id="IPR019083">
    <property type="entry name" value="SAM_Ribosomal_mS41"/>
</dbReference>
<dbReference type="SMART" id="SM01238">
    <property type="entry name" value="IGR"/>
    <property type="match status" value="1"/>
</dbReference>
<sequence>MLRLFARRASLALFRQPRGSPHPAAAAAGQRPRAAGYCDAVAGTAEEGAADAGAETEAEDAGAETAAEEEKKRVEEEKKQARAAVRAAAQVTATAQVATFLASLDIEPGKYQEKIKDLRALLYDVKTENLKKQGMPVKQRKKLLAHVEKYKQGLWAPKEMR</sequence>
<evidence type="ECO:0000259" key="2">
    <source>
        <dbReference type="SMART" id="SM01238"/>
    </source>
</evidence>
<feature type="domain" description="Small ribosomal subunit protein mS41 SAM" evidence="2">
    <location>
        <begin position="97"/>
        <end position="153"/>
    </location>
</feature>
<proteinExistence type="predicted"/>
<gene>
    <name evidence="3" type="ORF">MANT1106_LOCUS5658</name>
</gene>
<dbReference type="Pfam" id="PF09597">
    <property type="entry name" value="SAM_Ribosomal_mS41"/>
    <property type="match status" value="1"/>
</dbReference>
<evidence type="ECO:0000313" key="3">
    <source>
        <dbReference type="EMBL" id="CAD8702976.1"/>
    </source>
</evidence>
<dbReference type="AlphaFoldDB" id="A0A7S0SCC5"/>
<feature type="region of interest" description="Disordered" evidence="1">
    <location>
        <begin position="48"/>
        <end position="78"/>
    </location>
</feature>
<protein>
    <recommendedName>
        <fullName evidence="2">Small ribosomal subunit protein mS41 SAM domain-containing protein</fullName>
    </recommendedName>
</protein>